<dbReference type="GO" id="GO:0022857">
    <property type="term" value="F:transmembrane transporter activity"/>
    <property type="evidence" value="ECO:0007669"/>
    <property type="project" value="InterPro"/>
</dbReference>
<evidence type="ECO:0000256" key="3">
    <source>
        <dbReference type="ARBA" id="ARBA00022475"/>
    </source>
</evidence>
<organism evidence="9 10">
    <name type="scientific">Candidatus Cryosericum odellii</name>
    <dbReference type="NCBI Taxonomy" id="2290917"/>
    <lineage>
        <taxon>Bacteria</taxon>
        <taxon>Pseudomonadati</taxon>
        <taxon>Caldisericota/Cryosericota group</taxon>
        <taxon>Candidatus Cryosericota</taxon>
        <taxon>Candidatus Cryosericia</taxon>
        <taxon>Candidatus Cryosericales</taxon>
        <taxon>Candidatus Cryosericaceae</taxon>
        <taxon>Candidatus Cryosericum</taxon>
    </lineage>
</organism>
<evidence type="ECO:0000256" key="4">
    <source>
        <dbReference type="ARBA" id="ARBA00022692"/>
    </source>
</evidence>
<dbReference type="PROSITE" id="PS50850">
    <property type="entry name" value="MFS"/>
    <property type="match status" value="1"/>
</dbReference>
<dbReference type="PANTHER" id="PTHR23513:SF11">
    <property type="entry name" value="STAPHYLOFERRIN A TRANSPORTER"/>
    <property type="match status" value="1"/>
</dbReference>
<name>A0A398D9D8_9BACT</name>
<dbReference type="CDD" id="cd06173">
    <property type="entry name" value="MFS_MefA_like"/>
    <property type="match status" value="1"/>
</dbReference>
<dbReference type="Proteomes" id="UP000266260">
    <property type="component" value="Unassembled WGS sequence"/>
</dbReference>
<feature type="transmembrane region" description="Helical" evidence="7">
    <location>
        <begin position="276"/>
        <end position="294"/>
    </location>
</feature>
<comment type="caution">
    <text evidence="9">The sequence shown here is derived from an EMBL/GenBank/DDBJ whole genome shotgun (WGS) entry which is preliminary data.</text>
</comment>
<evidence type="ECO:0000256" key="2">
    <source>
        <dbReference type="ARBA" id="ARBA00022448"/>
    </source>
</evidence>
<keyword evidence="3" id="KW-1003">Cell membrane</keyword>
<keyword evidence="5 7" id="KW-1133">Transmembrane helix</keyword>
<keyword evidence="4 7" id="KW-0812">Transmembrane</keyword>
<feature type="transmembrane region" description="Helical" evidence="7">
    <location>
        <begin position="157"/>
        <end position="176"/>
    </location>
</feature>
<dbReference type="EMBL" id="QXIT01000093">
    <property type="protein sequence ID" value="RIE07734.1"/>
    <property type="molecule type" value="Genomic_DNA"/>
</dbReference>
<dbReference type="GO" id="GO:0005886">
    <property type="term" value="C:plasma membrane"/>
    <property type="evidence" value="ECO:0007669"/>
    <property type="project" value="UniProtKB-SubCell"/>
</dbReference>
<dbReference type="Gene3D" id="1.20.1250.20">
    <property type="entry name" value="MFS general substrate transporter like domains"/>
    <property type="match status" value="1"/>
</dbReference>
<feature type="transmembrane region" description="Helical" evidence="7">
    <location>
        <begin position="232"/>
        <end position="256"/>
    </location>
</feature>
<evidence type="ECO:0000256" key="6">
    <source>
        <dbReference type="ARBA" id="ARBA00023136"/>
    </source>
</evidence>
<feature type="transmembrane region" description="Helical" evidence="7">
    <location>
        <begin position="387"/>
        <end position="408"/>
    </location>
</feature>
<keyword evidence="10" id="KW-1185">Reference proteome</keyword>
<protein>
    <submittedName>
        <fullName evidence="9">MFS transporter</fullName>
    </submittedName>
</protein>
<dbReference type="SUPFAM" id="SSF103473">
    <property type="entry name" value="MFS general substrate transporter"/>
    <property type="match status" value="1"/>
</dbReference>
<feature type="transmembrane region" description="Helical" evidence="7">
    <location>
        <begin position="358"/>
        <end position="381"/>
    </location>
</feature>
<dbReference type="PANTHER" id="PTHR23513">
    <property type="entry name" value="INTEGRAL MEMBRANE EFFLUX PROTEIN-RELATED"/>
    <property type="match status" value="1"/>
</dbReference>
<evidence type="ECO:0000313" key="9">
    <source>
        <dbReference type="EMBL" id="RIE07734.1"/>
    </source>
</evidence>
<evidence type="ECO:0000256" key="5">
    <source>
        <dbReference type="ARBA" id="ARBA00022989"/>
    </source>
</evidence>
<evidence type="ECO:0000259" key="8">
    <source>
        <dbReference type="PROSITE" id="PS50850"/>
    </source>
</evidence>
<feature type="transmembrane region" description="Helical" evidence="7">
    <location>
        <begin position="301"/>
        <end position="320"/>
    </location>
</feature>
<dbReference type="InterPro" id="IPR036259">
    <property type="entry name" value="MFS_trans_sf"/>
</dbReference>
<feature type="transmembrane region" description="Helical" evidence="7">
    <location>
        <begin position="86"/>
        <end position="107"/>
    </location>
</feature>
<proteinExistence type="predicted"/>
<evidence type="ECO:0000256" key="1">
    <source>
        <dbReference type="ARBA" id="ARBA00004651"/>
    </source>
</evidence>
<reference evidence="9 10" key="1">
    <citation type="submission" date="2018-09" db="EMBL/GenBank/DDBJ databases">
        <title>Discovery and Ecogenomic Context for Candidatus Cryosericales, a Global Caldiserica Order Active in Thawing Permafrost.</title>
        <authorList>
            <person name="Martinez M.A."/>
            <person name="Woodcroft B.J."/>
            <person name="Ignacio Espinoza J.C."/>
            <person name="Zayed A."/>
            <person name="Singleton C.M."/>
            <person name="Boyd J."/>
            <person name="Li Y.-F."/>
            <person name="Purvine S."/>
            <person name="Maughan H."/>
            <person name="Hodgkins S.B."/>
            <person name="Anderson D."/>
            <person name="Sederholm M."/>
            <person name="Temperton B."/>
            <person name="Saleska S.R."/>
            <person name="Tyson G.W."/>
            <person name="Rich V.I."/>
        </authorList>
    </citation>
    <scope>NUCLEOTIDE SEQUENCE [LARGE SCALE GENOMIC DNA]</scope>
    <source>
        <strain evidence="9 10">SMC6</strain>
    </source>
</reference>
<evidence type="ECO:0000256" key="7">
    <source>
        <dbReference type="SAM" id="Phobius"/>
    </source>
</evidence>
<feature type="transmembrane region" description="Helical" evidence="7">
    <location>
        <begin position="326"/>
        <end position="346"/>
    </location>
</feature>
<feature type="transmembrane region" description="Helical" evidence="7">
    <location>
        <begin position="182"/>
        <end position="201"/>
    </location>
</feature>
<comment type="subcellular location">
    <subcellularLocation>
        <location evidence="1">Cell membrane</location>
        <topology evidence="1">Multi-pass membrane protein</topology>
    </subcellularLocation>
</comment>
<dbReference type="AlphaFoldDB" id="A0A398D9D8"/>
<keyword evidence="6 7" id="KW-0472">Membrane</keyword>
<feature type="transmembrane region" description="Helical" evidence="7">
    <location>
        <begin position="53"/>
        <end position="74"/>
    </location>
</feature>
<feature type="transmembrane region" description="Helical" evidence="7">
    <location>
        <begin position="21"/>
        <end position="41"/>
    </location>
</feature>
<keyword evidence="2" id="KW-0813">Transport</keyword>
<evidence type="ECO:0000313" key="10">
    <source>
        <dbReference type="Proteomes" id="UP000266260"/>
    </source>
</evidence>
<feature type="domain" description="Major facilitator superfamily (MFS) profile" evidence="8">
    <location>
        <begin position="20"/>
        <end position="412"/>
    </location>
</feature>
<sequence>MVPERRISPRNTFAAMQYPNYRIWFAGQLVSLFGTWMQVTAQGYLAYQLTKSVAFLGYVAFANGIPVWLFMLYAGSVADRMPRKRLMLYTQSAMLILAFVLAFLTFTGAIRPWHILVLAFLLGIANTFDSPARLALVDQLVDDRRHLPNAVALNGSMFNVATALGPAAAGAVYALLGPAWCFTINGLSFVAVIAALLFMHLRPVPLSPRNQSPMAGIVEGLKYVWRHQNIRALMLLVGITSLLGLSFATLIPAWAIKVLHGSATTGATINGLLQSARGIGALLAALTIATISHLKVKGRIAAFGTFAYPIALLIFAVARFMPLELLLMALVGFASILVVNLCNVLVQAQVEDSLRGRVSAVYSLVFFGVMPIGSLLIGWLAQWTGEPVAVIINACAALAAAALIWILVPRLRAMP</sequence>
<feature type="transmembrane region" description="Helical" evidence="7">
    <location>
        <begin position="113"/>
        <end position="136"/>
    </location>
</feature>
<dbReference type="InterPro" id="IPR010290">
    <property type="entry name" value="TM_effector"/>
</dbReference>
<dbReference type="Pfam" id="PF05977">
    <property type="entry name" value="MFS_3"/>
    <property type="match status" value="1"/>
</dbReference>
<gene>
    <name evidence="9" type="ORF">SMC6_05715</name>
</gene>
<dbReference type="InterPro" id="IPR020846">
    <property type="entry name" value="MFS_dom"/>
</dbReference>
<accession>A0A398D9D8</accession>